<proteinExistence type="predicted"/>
<accession>A0AAD6UWW6</accession>
<gene>
    <name evidence="1" type="ORF">GGX14DRAFT_574631</name>
</gene>
<protein>
    <submittedName>
        <fullName evidence="1">Uncharacterized protein</fullName>
    </submittedName>
</protein>
<comment type="caution">
    <text evidence="1">The sequence shown here is derived from an EMBL/GenBank/DDBJ whole genome shotgun (WGS) entry which is preliminary data.</text>
</comment>
<organism evidence="1 2">
    <name type="scientific">Mycena pura</name>
    <dbReference type="NCBI Taxonomy" id="153505"/>
    <lineage>
        <taxon>Eukaryota</taxon>
        <taxon>Fungi</taxon>
        <taxon>Dikarya</taxon>
        <taxon>Basidiomycota</taxon>
        <taxon>Agaricomycotina</taxon>
        <taxon>Agaricomycetes</taxon>
        <taxon>Agaricomycetidae</taxon>
        <taxon>Agaricales</taxon>
        <taxon>Marasmiineae</taxon>
        <taxon>Mycenaceae</taxon>
        <taxon>Mycena</taxon>
    </lineage>
</organism>
<evidence type="ECO:0000313" key="2">
    <source>
        <dbReference type="Proteomes" id="UP001219525"/>
    </source>
</evidence>
<dbReference type="Proteomes" id="UP001219525">
    <property type="component" value="Unassembled WGS sequence"/>
</dbReference>
<evidence type="ECO:0000313" key="1">
    <source>
        <dbReference type="EMBL" id="KAJ7196816.1"/>
    </source>
</evidence>
<name>A0AAD6UWW6_9AGAR</name>
<dbReference type="AlphaFoldDB" id="A0AAD6UWW6"/>
<reference evidence="1" key="1">
    <citation type="submission" date="2023-03" db="EMBL/GenBank/DDBJ databases">
        <title>Massive genome expansion in bonnet fungi (Mycena s.s.) driven by repeated elements and novel gene families across ecological guilds.</title>
        <authorList>
            <consortium name="Lawrence Berkeley National Laboratory"/>
            <person name="Harder C.B."/>
            <person name="Miyauchi S."/>
            <person name="Viragh M."/>
            <person name="Kuo A."/>
            <person name="Thoen E."/>
            <person name="Andreopoulos B."/>
            <person name="Lu D."/>
            <person name="Skrede I."/>
            <person name="Drula E."/>
            <person name="Henrissat B."/>
            <person name="Morin E."/>
            <person name="Kohler A."/>
            <person name="Barry K."/>
            <person name="LaButti K."/>
            <person name="Morin E."/>
            <person name="Salamov A."/>
            <person name="Lipzen A."/>
            <person name="Mereny Z."/>
            <person name="Hegedus B."/>
            <person name="Baldrian P."/>
            <person name="Stursova M."/>
            <person name="Weitz H."/>
            <person name="Taylor A."/>
            <person name="Grigoriev I.V."/>
            <person name="Nagy L.G."/>
            <person name="Martin F."/>
            <person name="Kauserud H."/>
        </authorList>
    </citation>
    <scope>NUCLEOTIDE SEQUENCE</scope>
    <source>
        <strain evidence="1">9144</strain>
    </source>
</reference>
<dbReference type="EMBL" id="JARJCW010000081">
    <property type="protein sequence ID" value="KAJ7196816.1"/>
    <property type="molecule type" value="Genomic_DNA"/>
</dbReference>
<sequence>MAQHSVINTAPRAGSYFDDYLTVHDPTQATLNDSASAALYAELPFIACSKMDKRSTDGGQLWRRGWGRRVPIRVCVRAQMRD</sequence>
<keyword evidence="2" id="KW-1185">Reference proteome</keyword>